<protein>
    <submittedName>
        <fullName evidence="4">Outer membrane beta-barrel protein</fullName>
    </submittedName>
</protein>
<evidence type="ECO:0000313" key="5">
    <source>
        <dbReference type="Proteomes" id="UP001607151"/>
    </source>
</evidence>
<dbReference type="RefSeq" id="WP_089138585.1">
    <property type="nucleotide sequence ID" value="NZ_AP018685.1"/>
</dbReference>
<dbReference type="Gene3D" id="2.40.160.20">
    <property type="match status" value="1"/>
</dbReference>
<organism evidence="4 5">
    <name type="scientific">Vibrio rumoiensis</name>
    <dbReference type="NCBI Taxonomy" id="76258"/>
    <lineage>
        <taxon>Bacteria</taxon>
        <taxon>Pseudomonadati</taxon>
        <taxon>Pseudomonadota</taxon>
        <taxon>Gammaproteobacteria</taxon>
        <taxon>Vibrionales</taxon>
        <taxon>Vibrionaceae</taxon>
        <taxon>Vibrio</taxon>
    </lineage>
</organism>
<evidence type="ECO:0000259" key="3">
    <source>
        <dbReference type="Pfam" id="PF13505"/>
    </source>
</evidence>
<feature type="signal peptide" evidence="2">
    <location>
        <begin position="1"/>
        <end position="21"/>
    </location>
</feature>
<proteinExistence type="predicted"/>
<evidence type="ECO:0000256" key="1">
    <source>
        <dbReference type="ARBA" id="ARBA00022729"/>
    </source>
</evidence>
<dbReference type="EMBL" id="JBIHSN010000002">
    <property type="protein sequence ID" value="MFH0265465.1"/>
    <property type="molecule type" value="Genomic_DNA"/>
</dbReference>
<dbReference type="Proteomes" id="UP001607151">
    <property type="component" value="Unassembled WGS sequence"/>
</dbReference>
<accession>A0ABW7IV03</accession>
<feature type="domain" description="Outer membrane protein beta-barrel" evidence="3">
    <location>
        <begin position="8"/>
        <end position="191"/>
    </location>
</feature>
<dbReference type="InterPro" id="IPR027385">
    <property type="entry name" value="Beta-barrel_OMP"/>
</dbReference>
<dbReference type="SUPFAM" id="SSF56925">
    <property type="entry name" value="OMPA-like"/>
    <property type="match status" value="1"/>
</dbReference>
<keyword evidence="5" id="KW-1185">Reference proteome</keyword>
<comment type="caution">
    <text evidence="4">The sequence shown here is derived from an EMBL/GenBank/DDBJ whole genome shotgun (WGS) entry which is preliminary data.</text>
</comment>
<dbReference type="Pfam" id="PF13505">
    <property type="entry name" value="OMP_b-brl"/>
    <property type="match status" value="1"/>
</dbReference>
<reference evidence="4 5" key="1">
    <citation type="submission" date="2024-10" db="EMBL/GenBank/DDBJ databases">
        <authorList>
            <person name="Yibar A."/>
            <person name="Saticioglu I.B."/>
            <person name="Duman M."/>
            <person name="Ajmi N."/>
            <person name="Gurler F."/>
            <person name="Ay H."/>
            <person name="Onuk E."/>
            <person name="Guler S."/>
            <person name="Romalde J.L."/>
        </authorList>
    </citation>
    <scope>NUCLEOTIDE SEQUENCE [LARGE SCALE GENOMIC DNA]</scope>
    <source>
        <strain evidence="4 5">14-MA-B</strain>
    </source>
</reference>
<sequence length="191" mass="20959">MKSLRLLVLAPLALLSLSAHAAGNHYFYAGAGNVSFDIKGAEDNKIYDNPSFQIGGGQYLSEHFALEGFYRYSNNEDIHSKYQIDAHQLGLSIIATTGPLGNTPLELFARGTGAYTIVKSKDTSDGDRKSIGDDSAAAFNIGGGIQWNMNADYWMRAEYIYNVAMSDVDLDIDKFDAPDYDGFQLSIGMRF</sequence>
<evidence type="ECO:0000256" key="2">
    <source>
        <dbReference type="SAM" id="SignalP"/>
    </source>
</evidence>
<dbReference type="InterPro" id="IPR011250">
    <property type="entry name" value="OMP/PagP_B-barrel"/>
</dbReference>
<name>A0ABW7IV03_9VIBR</name>
<evidence type="ECO:0000313" key="4">
    <source>
        <dbReference type="EMBL" id="MFH0265465.1"/>
    </source>
</evidence>
<keyword evidence="1 2" id="KW-0732">Signal</keyword>
<gene>
    <name evidence="4" type="ORF">ACGRQ9_08160</name>
</gene>
<feature type="chain" id="PRO_5045223335" evidence="2">
    <location>
        <begin position="22"/>
        <end position="191"/>
    </location>
</feature>